<reference evidence="2" key="1">
    <citation type="submission" date="2022-10" db="EMBL/GenBank/DDBJ databases">
        <title>Genome assembly of Pristionchus species.</title>
        <authorList>
            <person name="Yoshida K."/>
            <person name="Sommer R.J."/>
        </authorList>
    </citation>
    <scope>NUCLEOTIDE SEQUENCE [LARGE SCALE GENOMIC DNA]</scope>
    <source>
        <strain evidence="2">RS5460</strain>
    </source>
</reference>
<gene>
    <name evidence="1" type="ORF">PMAYCL1PPCAC_23640</name>
</gene>
<feature type="non-terminal residue" evidence="1">
    <location>
        <position position="149"/>
    </location>
</feature>
<dbReference type="AlphaFoldDB" id="A0AAN5I6W1"/>
<dbReference type="EMBL" id="BTRK01000005">
    <property type="protein sequence ID" value="GMR53445.1"/>
    <property type="molecule type" value="Genomic_DNA"/>
</dbReference>
<protein>
    <submittedName>
        <fullName evidence="1">Uncharacterized protein</fullName>
    </submittedName>
</protein>
<accession>A0AAN5I6W1</accession>
<sequence>MITVGVDYCTLVSPPLTFLLSERETHRRRMRISPGPGILRTTMRDIILTTSRGLWMSVSSWGIVNLSISLSLCRSTLLRAHNCFTSITHQREPFTTRRWRASILGYFDINVSYRWEKDPGVGGAAGGGPREVHREITWTTRRPTSIQIY</sequence>
<proteinExistence type="predicted"/>
<evidence type="ECO:0000313" key="2">
    <source>
        <dbReference type="Proteomes" id="UP001328107"/>
    </source>
</evidence>
<keyword evidence="2" id="KW-1185">Reference proteome</keyword>
<name>A0AAN5I6W1_9BILA</name>
<dbReference type="Proteomes" id="UP001328107">
    <property type="component" value="Unassembled WGS sequence"/>
</dbReference>
<organism evidence="1 2">
    <name type="scientific">Pristionchus mayeri</name>
    <dbReference type="NCBI Taxonomy" id="1317129"/>
    <lineage>
        <taxon>Eukaryota</taxon>
        <taxon>Metazoa</taxon>
        <taxon>Ecdysozoa</taxon>
        <taxon>Nematoda</taxon>
        <taxon>Chromadorea</taxon>
        <taxon>Rhabditida</taxon>
        <taxon>Rhabditina</taxon>
        <taxon>Diplogasteromorpha</taxon>
        <taxon>Diplogasteroidea</taxon>
        <taxon>Neodiplogasteridae</taxon>
        <taxon>Pristionchus</taxon>
    </lineage>
</organism>
<evidence type="ECO:0000313" key="1">
    <source>
        <dbReference type="EMBL" id="GMR53445.1"/>
    </source>
</evidence>
<comment type="caution">
    <text evidence="1">The sequence shown here is derived from an EMBL/GenBank/DDBJ whole genome shotgun (WGS) entry which is preliminary data.</text>
</comment>